<feature type="transmembrane region" description="Helical" evidence="1">
    <location>
        <begin position="327"/>
        <end position="348"/>
    </location>
</feature>
<dbReference type="EMBL" id="JAUEIF010000010">
    <property type="protein sequence ID" value="MDN0025914.1"/>
    <property type="molecule type" value="Genomic_DNA"/>
</dbReference>
<feature type="domain" description="DUF6377" evidence="3">
    <location>
        <begin position="256"/>
        <end position="493"/>
    </location>
</feature>
<evidence type="ECO:0000256" key="2">
    <source>
        <dbReference type="SAM" id="SignalP"/>
    </source>
</evidence>
<organism evidence="5 7">
    <name type="scientific">Leyella lascolaii</name>
    <dbReference type="NCBI Taxonomy" id="1776379"/>
    <lineage>
        <taxon>Bacteria</taxon>
        <taxon>Pseudomonadati</taxon>
        <taxon>Bacteroidota</taxon>
        <taxon>Bacteroidia</taxon>
        <taxon>Bacteroidales</taxon>
        <taxon>Prevotellaceae</taxon>
        <taxon>Leyella</taxon>
    </lineage>
</organism>
<dbReference type="Proteomes" id="UP001168478">
    <property type="component" value="Unassembled WGS sequence"/>
</dbReference>
<evidence type="ECO:0000313" key="7">
    <source>
        <dbReference type="Proteomes" id="UP001168478"/>
    </source>
</evidence>
<dbReference type="RefSeq" id="WP_289825690.1">
    <property type="nucleotide sequence ID" value="NZ_JAUEIE010000010.1"/>
</dbReference>
<reference evidence="5" key="1">
    <citation type="submission" date="2023-06" db="EMBL/GenBank/DDBJ databases">
        <authorList>
            <person name="Zeman M."/>
            <person name="Kubasova T."/>
            <person name="Jahodarova E."/>
            <person name="Nykrynova M."/>
            <person name="Rychlik I."/>
        </authorList>
    </citation>
    <scope>NUCLEOTIDE SEQUENCE</scope>
    <source>
        <strain evidence="5">ET15</strain>
        <strain evidence="4">ET37</strain>
    </source>
</reference>
<accession>A0AAW7JJG1</accession>
<dbReference type="Pfam" id="PF19904">
    <property type="entry name" value="DUF6377"/>
    <property type="match status" value="1"/>
</dbReference>
<feature type="chain" id="PRO_5043633667" evidence="2">
    <location>
        <begin position="21"/>
        <end position="528"/>
    </location>
</feature>
<evidence type="ECO:0000259" key="3">
    <source>
        <dbReference type="Pfam" id="PF19904"/>
    </source>
</evidence>
<evidence type="ECO:0000313" key="6">
    <source>
        <dbReference type="Proteomes" id="UP001167831"/>
    </source>
</evidence>
<gene>
    <name evidence="4" type="ORF">QVN81_09605</name>
    <name evidence="5" type="ORF">QVN84_10350</name>
</gene>
<dbReference type="EMBL" id="JAUEIE010000010">
    <property type="protein sequence ID" value="MDN0023273.1"/>
    <property type="molecule type" value="Genomic_DNA"/>
</dbReference>
<keyword evidence="1" id="KW-0472">Membrane</keyword>
<dbReference type="Proteomes" id="UP001167831">
    <property type="component" value="Unassembled WGS sequence"/>
</dbReference>
<name>A0AAW7JJG1_9BACT</name>
<reference evidence="5" key="2">
    <citation type="submission" date="2023-08" db="EMBL/GenBank/DDBJ databases">
        <title>Identification and characterization of horizontal gene transfer across gut microbiota members of farm animals based on homology search.</title>
        <authorList>
            <person name="Schwarzerova J."/>
            <person name="Nykrynova M."/>
            <person name="Jureckova K."/>
            <person name="Cejkova D."/>
            <person name="Rychlik I."/>
        </authorList>
    </citation>
    <scope>NUCLEOTIDE SEQUENCE</scope>
    <source>
        <strain evidence="5">ET15</strain>
        <strain evidence="4">ET37</strain>
    </source>
</reference>
<dbReference type="InterPro" id="IPR045957">
    <property type="entry name" value="DUF6377"/>
</dbReference>
<sequence length="528" mass="60625">MRALTIILLTIVLPSFYASASDNVEYWLRQLDKSLESKDKYENAKKQRIARLRRSLDSVSDPLGQYKILYRLFEEYKSYRNDSAMIYAGRCMDTAGKTGSYGIEAEARFALAFCQISAGIMNEAQHTLGAVSPERLDARLKRQYYGLYAKMWQEYANYAAGTSYCDKYRQKSIAYVDTMVMLTPKHTADYWMNLCTQRMRTRQFAGCVDAFREFQKYGDADIHSKAMTYAVVAWAFSGTGQTDSTKVYFAKSAICDNISCTREITALYQLASLIYKDDYDRASRYIHLALDDITFYDSRQRKIDLGAILPLIEQDRYEAVRSQRNSFMLAAGLFVVLLAVSLAAVWSVRRKNAKILQARNTISDNLAQLREVNRQLTEANKIKNEYIGSSFCANSELLQRLQKLFTTLDHRIAAHQYGGLRDIIGSTVLDAERDSMYAAFDAAFLKLFPDFIEKYNILFEEKYRTVPRKNSLTSEMRIFALIRLGISDSERIANFLNYSVHTVNTYKTRVKNRSLLDNSKFEPAIMAI</sequence>
<evidence type="ECO:0000256" key="1">
    <source>
        <dbReference type="SAM" id="Phobius"/>
    </source>
</evidence>
<comment type="caution">
    <text evidence="5">The sequence shown here is derived from an EMBL/GenBank/DDBJ whole genome shotgun (WGS) entry which is preliminary data.</text>
</comment>
<keyword evidence="6" id="KW-1185">Reference proteome</keyword>
<proteinExistence type="predicted"/>
<protein>
    <submittedName>
        <fullName evidence="5">DUF6377 domain-containing protein</fullName>
    </submittedName>
</protein>
<keyword evidence="1" id="KW-1133">Transmembrane helix</keyword>
<evidence type="ECO:0000313" key="4">
    <source>
        <dbReference type="EMBL" id="MDN0023273.1"/>
    </source>
</evidence>
<dbReference type="AlphaFoldDB" id="A0AAW7JJG1"/>
<feature type="signal peptide" evidence="2">
    <location>
        <begin position="1"/>
        <end position="20"/>
    </location>
</feature>
<keyword evidence="1" id="KW-0812">Transmembrane</keyword>
<evidence type="ECO:0000313" key="5">
    <source>
        <dbReference type="EMBL" id="MDN0025914.1"/>
    </source>
</evidence>
<keyword evidence="2" id="KW-0732">Signal</keyword>